<evidence type="ECO:0000256" key="3">
    <source>
        <dbReference type="ARBA" id="ARBA00022692"/>
    </source>
</evidence>
<sequence length="184" mass="20164">MASIWRRIIPQRVANTGSQLRDHQANERTFLSWTRMGLGFAAMALALGRLDAVDRMLSSALSSSKLNLVVGSDNTTATVAATPAPVQTRDVDRKNGQEQHPSSLLFFDHNGGFSAMTFCQAISISSFVYGIFRYLSVRKSLLKGQFTPAVWGPVLMTSGCLGVFGTMGMWVEQKNASRMSRHDS</sequence>
<gene>
    <name evidence="8" type="ORF">BDV38DRAFT_28357</name>
</gene>
<accession>A0A5N6T1X4</accession>
<evidence type="ECO:0000256" key="4">
    <source>
        <dbReference type="ARBA" id="ARBA00022989"/>
    </source>
</evidence>
<feature type="domain" description="DUF202" evidence="7">
    <location>
        <begin position="21"/>
        <end position="139"/>
    </location>
</feature>
<feature type="transmembrane region" description="Helical" evidence="6">
    <location>
        <begin position="30"/>
        <end position="48"/>
    </location>
</feature>
<dbReference type="InterPro" id="IPR003807">
    <property type="entry name" value="DUF202"/>
</dbReference>
<keyword evidence="5 6" id="KW-0472">Membrane</keyword>
<dbReference type="OrthoDB" id="199599at2759"/>
<proteinExistence type="predicted"/>
<keyword evidence="9" id="KW-1185">Reference proteome</keyword>
<keyword evidence="2" id="KW-1003">Cell membrane</keyword>
<dbReference type="AlphaFoldDB" id="A0A5N6T1X4"/>
<keyword evidence="4 6" id="KW-1133">Transmembrane helix</keyword>
<feature type="transmembrane region" description="Helical" evidence="6">
    <location>
        <begin position="113"/>
        <end position="132"/>
    </location>
</feature>
<evidence type="ECO:0000256" key="6">
    <source>
        <dbReference type="SAM" id="Phobius"/>
    </source>
</evidence>
<dbReference type="GeneID" id="43644276"/>
<organism evidence="8 9">
    <name type="scientific">Aspergillus pseudotamarii</name>
    <dbReference type="NCBI Taxonomy" id="132259"/>
    <lineage>
        <taxon>Eukaryota</taxon>
        <taxon>Fungi</taxon>
        <taxon>Dikarya</taxon>
        <taxon>Ascomycota</taxon>
        <taxon>Pezizomycotina</taxon>
        <taxon>Eurotiomycetes</taxon>
        <taxon>Eurotiomycetidae</taxon>
        <taxon>Eurotiales</taxon>
        <taxon>Aspergillaceae</taxon>
        <taxon>Aspergillus</taxon>
        <taxon>Aspergillus subgen. Circumdati</taxon>
    </lineage>
</organism>
<keyword evidence="3 6" id="KW-0812">Transmembrane</keyword>
<evidence type="ECO:0000259" key="7">
    <source>
        <dbReference type="Pfam" id="PF02656"/>
    </source>
</evidence>
<dbReference type="RefSeq" id="XP_031916358.1">
    <property type="nucleotide sequence ID" value="XM_032060066.1"/>
</dbReference>
<dbReference type="PANTHER" id="PTHR34187:SF2">
    <property type="entry name" value="DUF202 DOMAIN-CONTAINING PROTEIN"/>
    <property type="match status" value="1"/>
</dbReference>
<comment type="subcellular location">
    <subcellularLocation>
        <location evidence="1">Cell membrane</location>
        <topology evidence="1">Multi-pass membrane protein</topology>
    </subcellularLocation>
</comment>
<name>A0A5N6T1X4_ASPPS</name>
<evidence type="ECO:0000256" key="1">
    <source>
        <dbReference type="ARBA" id="ARBA00004651"/>
    </source>
</evidence>
<dbReference type="Pfam" id="PF02656">
    <property type="entry name" value="DUF202"/>
    <property type="match status" value="1"/>
</dbReference>
<evidence type="ECO:0000256" key="2">
    <source>
        <dbReference type="ARBA" id="ARBA00022475"/>
    </source>
</evidence>
<feature type="transmembrane region" description="Helical" evidence="6">
    <location>
        <begin position="152"/>
        <end position="171"/>
    </location>
</feature>
<dbReference type="InterPro" id="IPR052053">
    <property type="entry name" value="IM_YidH-like"/>
</dbReference>
<dbReference type="PANTHER" id="PTHR34187">
    <property type="entry name" value="FGR18P"/>
    <property type="match status" value="1"/>
</dbReference>
<evidence type="ECO:0000313" key="9">
    <source>
        <dbReference type="Proteomes" id="UP000325672"/>
    </source>
</evidence>
<dbReference type="Proteomes" id="UP000325672">
    <property type="component" value="Unassembled WGS sequence"/>
</dbReference>
<protein>
    <recommendedName>
        <fullName evidence="7">DUF202 domain-containing protein</fullName>
    </recommendedName>
</protein>
<dbReference type="GO" id="GO:0005886">
    <property type="term" value="C:plasma membrane"/>
    <property type="evidence" value="ECO:0007669"/>
    <property type="project" value="UniProtKB-SubCell"/>
</dbReference>
<dbReference type="EMBL" id="ML743562">
    <property type="protein sequence ID" value="KAE8140295.1"/>
    <property type="molecule type" value="Genomic_DNA"/>
</dbReference>
<evidence type="ECO:0000256" key="5">
    <source>
        <dbReference type="ARBA" id="ARBA00023136"/>
    </source>
</evidence>
<evidence type="ECO:0000313" key="8">
    <source>
        <dbReference type="EMBL" id="KAE8140295.1"/>
    </source>
</evidence>
<reference evidence="8 9" key="1">
    <citation type="submission" date="2019-04" db="EMBL/GenBank/DDBJ databases">
        <title>Friends and foes A comparative genomics study of 23 Aspergillus species from section Flavi.</title>
        <authorList>
            <consortium name="DOE Joint Genome Institute"/>
            <person name="Kjaerbolling I."/>
            <person name="Vesth T."/>
            <person name="Frisvad J.C."/>
            <person name="Nybo J.L."/>
            <person name="Theobald S."/>
            <person name="Kildgaard S."/>
            <person name="Isbrandt T."/>
            <person name="Kuo A."/>
            <person name="Sato A."/>
            <person name="Lyhne E.K."/>
            <person name="Kogle M.E."/>
            <person name="Wiebenga A."/>
            <person name="Kun R.S."/>
            <person name="Lubbers R.J."/>
            <person name="Makela M.R."/>
            <person name="Barry K."/>
            <person name="Chovatia M."/>
            <person name="Clum A."/>
            <person name="Daum C."/>
            <person name="Haridas S."/>
            <person name="He G."/>
            <person name="LaButti K."/>
            <person name="Lipzen A."/>
            <person name="Mondo S."/>
            <person name="Riley R."/>
            <person name="Salamov A."/>
            <person name="Simmons B.A."/>
            <person name="Magnuson J.K."/>
            <person name="Henrissat B."/>
            <person name="Mortensen U.H."/>
            <person name="Larsen T.O."/>
            <person name="Devries R.P."/>
            <person name="Grigoriev I.V."/>
            <person name="Machida M."/>
            <person name="Baker S.E."/>
            <person name="Andersen M.R."/>
        </authorList>
    </citation>
    <scope>NUCLEOTIDE SEQUENCE [LARGE SCALE GENOMIC DNA]</scope>
    <source>
        <strain evidence="8 9">CBS 117625</strain>
    </source>
</reference>